<dbReference type="Pfam" id="PF00593">
    <property type="entry name" value="TonB_dep_Rec_b-barrel"/>
    <property type="match status" value="1"/>
</dbReference>
<evidence type="ECO:0000256" key="9">
    <source>
        <dbReference type="ARBA" id="ARBA00023170"/>
    </source>
</evidence>
<evidence type="ECO:0000313" key="16">
    <source>
        <dbReference type="Proteomes" id="UP001058290"/>
    </source>
</evidence>
<gene>
    <name evidence="15" type="ORF">N4T19_10480</name>
</gene>
<evidence type="ECO:0000256" key="6">
    <source>
        <dbReference type="ARBA" id="ARBA00022729"/>
    </source>
</evidence>
<evidence type="ECO:0000256" key="4">
    <source>
        <dbReference type="ARBA" id="ARBA00022452"/>
    </source>
</evidence>
<evidence type="ECO:0000256" key="1">
    <source>
        <dbReference type="ARBA" id="ARBA00004571"/>
    </source>
</evidence>
<dbReference type="Proteomes" id="UP001058290">
    <property type="component" value="Chromosome"/>
</dbReference>
<keyword evidence="6" id="KW-0732">Signal</keyword>
<evidence type="ECO:0000256" key="8">
    <source>
        <dbReference type="ARBA" id="ARBA00023136"/>
    </source>
</evidence>
<accession>A0ABY6A505</accession>
<evidence type="ECO:0000256" key="5">
    <source>
        <dbReference type="ARBA" id="ARBA00022692"/>
    </source>
</evidence>
<keyword evidence="9 15" id="KW-0675">Receptor</keyword>
<evidence type="ECO:0000313" key="15">
    <source>
        <dbReference type="EMBL" id="UXC20826.1"/>
    </source>
</evidence>
<evidence type="ECO:0000256" key="3">
    <source>
        <dbReference type="ARBA" id="ARBA00022448"/>
    </source>
</evidence>
<feature type="domain" description="TonB-dependent receptor-like beta-barrel" evidence="13">
    <location>
        <begin position="174"/>
        <end position="576"/>
    </location>
</feature>
<dbReference type="InterPro" id="IPR039426">
    <property type="entry name" value="TonB-dep_rcpt-like"/>
</dbReference>
<dbReference type="PROSITE" id="PS52016">
    <property type="entry name" value="TONB_DEPENDENT_REC_3"/>
    <property type="match status" value="1"/>
</dbReference>
<keyword evidence="5 11" id="KW-0812">Transmembrane</keyword>
<evidence type="ECO:0000256" key="7">
    <source>
        <dbReference type="ARBA" id="ARBA00023077"/>
    </source>
</evidence>
<evidence type="ECO:0000256" key="11">
    <source>
        <dbReference type="PROSITE-ProRule" id="PRU01360"/>
    </source>
</evidence>
<comment type="subcellular location">
    <subcellularLocation>
        <location evidence="1 11">Cell outer membrane</location>
        <topology evidence="1 11">Multi-pass membrane protein</topology>
    </subcellularLocation>
</comment>
<dbReference type="InterPro" id="IPR012910">
    <property type="entry name" value="Plug_dom"/>
</dbReference>
<evidence type="ECO:0000256" key="2">
    <source>
        <dbReference type="ARBA" id="ARBA00009810"/>
    </source>
</evidence>
<dbReference type="SUPFAM" id="SSF56935">
    <property type="entry name" value="Porins"/>
    <property type="match status" value="1"/>
</dbReference>
<dbReference type="InterPro" id="IPR000531">
    <property type="entry name" value="Beta-barrel_TonB"/>
</dbReference>
<reference evidence="15" key="1">
    <citation type="submission" date="2022-09" db="EMBL/GenBank/DDBJ databases">
        <title>Bacterial diversity in gut of crayfish and pufferfish.</title>
        <authorList>
            <person name="Huang Y."/>
        </authorList>
    </citation>
    <scope>NUCLEOTIDE SEQUENCE</scope>
    <source>
        <strain evidence="15">PR12</strain>
    </source>
</reference>
<dbReference type="PANTHER" id="PTHR30069:SF29">
    <property type="entry name" value="HEMOGLOBIN AND HEMOGLOBIN-HAPTOGLOBIN-BINDING PROTEIN 1-RELATED"/>
    <property type="match status" value="1"/>
</dbReference>
<keyword evidence="10 11" id="KW-0998">Cell outer membrane</keyword>
<dbReference type="PANTHER" id="PTHR30069">
    <property type="entry name" value="TONB-DEPENDENT OUTER MEMBRANE RECEPTOR"/>
    <property type="match status" value="1"/>
</dbReference>
<evidence type="ECO:0000259" key="13">
    <source>
        <dbReference type="Pfam" id="PF00593"/>
    </source>
</evidence>
<proteinExistence type="inferred from homology"/>
<dbReference type="Gene3D" id="2.170.130.10">
    <property type="entry name" value="TonB-dependent receptor, plug domain"/>
    <property type="match status" value="1"/>
</dbReference>
<protein>
    <submittedName>
        <fullName evidence="15">TonB-dependent receptor</fullName>
    </submittedName>
</protein>
<name>A0ABY6A505_9BURK</name>
<dbReference type="InterPro" id="IPR036942">
    <property type="entry name" value="Beta-barrel_TonB_sf"/>
</dbReference>
<feature type="domain" description="TonB-dependent receptor plug" evidence="14">
    <location>
        <begin position="12"/>
        <end position="117"/>
    </location>
</feature>
<sequence length="602" mass="65125">MVEEVKLDADSANSAVITQDQLREQNALDLGAALRRTPGVQISRYNPVGAFGGDQGGAVYIRGMGASRPGSEIKTYVDGVPFYMGLWSHPLLDLLPINGMQSITVHKSPQPLVNGNNFASIDLVPRKATEEGLQGDARVSAGTYGTLTEQLNLTGKDGDLDWGLSQGFARSDGHRKNADGKLSNLMGRVGYRLDGNWSVAASLLHVDNKAKDPGDQRIAAPDLAPQYNTKASLFTTSFSHVHDNWRGELKLYTSHGRGDWLDQPAPDGNSINKFRMSGLRWREQFSAWQGGVITAGLDHDRIAGDATFERIPPALAGYFDGPTFKITSPYVGLRQEVPLSAAWSLVPSVGIRLYDHSQFGSETAPYLGVSLVSDVLTVYANLSRGINYPGLETPLLSSLIPALGSTWKSLSAEKMDHAEVGFKWSVSDATQIDVSWFQDKVKNRYVFGFPPDVPPPPQFLNLGGYTMRGMELSLRQAIGAGWSGFVGLTLLDPSMDNLPYSPRKALTMGASGNAGPVRVSFDAQYQSAVWALSRARGSDASNTERVPGFAIANLRAAYPLPALGNKGEIFIAVENLFDRDYAYRPGYPMAGRSAQVGISASF</sequence>
<evidence type="ECO:0000256" key="10">
    <source>
        <dbReference type="ARBA" id="ARBA00023237"/>
    </source>
</evidence>
<dbReference type="InterPro" id="IPR037066">
    <property type="entry name" value="Plug_dom_sf"/>
</dbReference>
<keyword evidence="8 11" id="KW-0472">Membrane</keyword>
<dbReference type="Pfam" id="PF07715">
    <property type="entry name" value="Plug"/>
    <property type="match status" value="1"/>
</dbReference>
<evidence type="ECO:0000259" key="14">
    <source>
        <dbReference type="Pfam" id="PF07715"/>
    </source>
</evidence>
<keyword evidence="7 12" id="KW-0798">TonB box</keyword>
<keyword evidence="4 11" id="KW-1134">Transmembrane beta strand</keyword>
<organism evidence="15 16">
    <name type="scientific">Comamonas squillarum</name>
    <dbReference type="NCBI Taxonomy" id="2977320"/>
    <lineage>
        <taxon>Bacteria</taxon>
        <taxon>Pseudomonadati</taxon>
        <taxon>Pseudomonadota</taxon>
        <taxon>Betaproteobacteria</taxon>
        <taxon>Burkholderiales</taxon>
        <taxon>Comamonadaceae</taxon>
        <taxon>Comamonas</taxon>
    </lineage>
</organism>
<keyword evidence="16" id="KW-1185">Reference proteome</keyword>
<dbReference type="EMBL" id="CP104377">
    <property type="protein sequence ID" value="UXC20826.1"/>
    <property type="molecule type" value="Genomic_DNA"/>
</dbReference>
<evidence type="ECO:0000256" key="12">
    <source>
        <dbReference type="RuleBase" id="RU003357"/>
    </source>
</evidence>
<keyword evidence="3 11" id="KW-0813">Transport</keyword>
<comment type="similarity">
    <text evidence="2 11 12">Belongs to the TonB-dependent receptor family.</text>
</comment>
<dbReference type="Gene3D" id="2.40.170.20">
    <property type="entry name" value="TonB-dependent receptor, beta-barrel domain"/>
    <property type="match status" value="1"/>
</dbReference>